<protein>
    <submittedName>
        <fullName evidence="1">Uncharacterized protein</fullName>
    </submittedName>
</protein>
<proteinExistence type="predicted"/>
<reference evidence="1" key="1">
    <citation type="submission" date="2019-10" db="EMBL/GenBank/DDBJ databases">
        <authorList>
            <person name="Zhang R."/>
            <person name="Pan Y."/>
            <person name="Wang J."/>
            <person name="Ma R."/>
            <person name="Yu S."/>
        </authorList>
    </citation>
    <scope>NUCLEOTIDE SEQUENCE</scope>
    <source>
        <strain evidence="1">LA-IB0</strain>
        <tissue evidence="1">Leaf</tissue>
    </source>
</reference>
<sequence length="135" mass="15541">MHHGTVLTAETSSFSHTMLPYQSHSKCWNTKFSPSHQLKYWQTGSASSHLGSSTCSIAVKQSMGSNTTCKGWCKIVGGGEWIRSGRKWSDNRELELGRCRGCYMRCLRRIRKFTLLRLNDEFGAFLWLEFEHDEE</sequence>
<gene>
    <name evidence="1" type="ORF">BUALT_Bualt17G0071800</name>
</gene>
<name>A0AAV6WEF4_9LAMI</name>
<keyword evidence="2" id="KW-1185">Reference proteome</keyword>
<comment type="caution">
    <text evidence="1">The sequence shown here is derived from an EMBL/GenBank/DDBJ whole genome shotgun (WGS) entry which is preliminary data.</text>
</comment>
<evidence type="ECO:0000313" key="2">
    <source>
        <dbReference type="Proteomes" id="UP000826271"/>
    </source>
</evidence>
<evidence type="ECO:0000313" key="1">
    <source>
        <dbReference type="EMBL" id="KAG8366361.1"/>
    </source>
</evidence>
<dbReference type="Proteomes" id="UP000826271">
    <property type="component" value="Unassembled WGS sequence"/>
</dbReference>
<dbReference type="AlphaFoldDB" id="A0AAV6WEF4"/>
<organism evidence="1 2">
    <name type="scientific">Buddleja alternifolia</name>
    <dbReference type="NCBI Taxonomy" id="168488"/>
    <lineage>
        <taxon>Eukaryota</taxon>
        <taxon>Viridiplantae</taxon>
        <taxon>Streptophyta</taxon>
        <taxon>Embryophyta</taxon>
        <taxon>Tracheophyta</taxon>
        <taxon>Spermatophyta</taxon>
        <taxon>Magnoliopsida</taxon>
        <taxon>eudicotyledons</taxon>
        <taxon>Gunneridae</taxon>
        <taxon>Pentapetalae</taxon>
        <taxon>asterids</taxon>
        <taxon>lamiids</taxon>
        <taxon>Lamiales</taxon>
        <taxon>Scrophulariaceae</taxon>
        <taxon>Buddlejeae</taxon>
        <taxon>Buddleja</taxon>
    </lineage>
</organism>
<dbReference type="EMBL" id="WHWC01000017">
    <property type="protein sequence ID" value="KAG8366361.1"/>
    <property type="molecule type" value="Genomic_DNA"/>
</dbReference>
<accession>A0AAV6WEF4</accession>